<reference evidence="5" key="1">
    <citation type="submission" date="2017-02" db="UniProtKB">
        <authorList>
            <consortium name="WormBaseParasite"/>
        </authorList>
    </citation>
    <scope>IDENTIFICATION</scope>
</reference>
<dbReference type="GO" id="GO:0032880">
    <property type="term" value="P:regulation of protein localization"/>
    <property type="evidence" value="ECO:0007669"/>
    <property type="project" value="TreeGrafter"/>
</dbReference>
<feature type="domain" description="Dilute" evidence="3">
    <location>
        <begin position="174"/>
        <end position="412"/>
    </location>
</feature>
<feature type="region of interest" description="Disordered" evidence="1">
    <location>
        <begin position="921"/>
        <end position="964"/>
    </location>
</feature>
<dbReference type="InterPro" id="IPR037977">
    <property type="entry name" value="CBD_Afadin"/>
</dbReference>
<feature type="compositionally biased region" description="Basic and acidic residues" evidence="1">
    <location>
        <begin position="1018"/>
        <end position="1039"/>
    </location>
</feature>
<dbReference type="PANTHER" id="PTHR10398:SF2">
    <property type="entry name" value="AFADIN"/>
    <property type="match status" value="1"/>
</dbReference>
<dbReference type="Pfam" id="PF00595">
    <property type="entry name" value="PDZ"/>
    <property type="match status" value="1"/>
</dbReference>
<evidence type="ECO:0000259" key="3">
    <source>
        <dbReference type="PROSITE" id="PS51126"/>
    </source>
</evidence>
<dbReference type="SMART" id="SM01132">
    <property type="entry name" value="DIL"/>
    <property type="match status" value="1"/>
</dbReference>
<dbReference type="Pfam" id="PF01843">
    <property type="entry name" value="DIL"/>
    <property type="match status" value="1"/>
</dbReference>
<accession>A0A0N5AHS8</accession>
<evidence type="ECO:0000259" key="2">
    <source>
        <dbReference type="PROSITE" id="PS50106"/>
    </source>
</evidence>
<feature type="domain" description="PDZ" evidence="2">
    <location>
        <begin position="559"/>
        <end position="644"/>
    </location>
</feature>
<feature type="compositionally biased region" description="Polar residues" evidence="1">
    <location>
        <begin position="766"/>
        <end position="785"/>
    </location>
</feature>
<dbReference type="PANTHER" id="PTHR10398">
    <property type="entry name" value="AFADIN"/>
    <property type="match status" value="1"/>
</dbReference>
<dbReference type="GO" id="GO:0050839">
    <property type="term" value="F:cell adhesion molecule binding"/>
    <property type="evidence" value="ECO:0007669"/>
    <property type="project" value="TreeGrafter"/>
</dbReference>
<dbReference type="InterPro" id="IPR002710">
    <property type="entry name" value="Dilute_dom"/>
</dbReference>
<evidence type="ECO:0000313" key="5">
    <source>
        <dbReference type="WBParaSite" id="SMUV_0000394001-mRNA-1"/>
    </source>
</evidence>
<feature type="region of interest" description="Disordered" evidence="1">
    <location>
        <begin position="810"/>
        <end position="868"/>
    </location>
</feature>
<organism evidence="4 5">
    <name type="scientific">Syphacia muris</name>
    <dbReference type="NCBI Taxonomy" id="451379"/>
    <lineage>
        <taxon>Eukaryota</taxon>
        <taxon>Metazoa</taxon>
        <taxon>Ecdysozoa</taxon>
        <taxon>Nematoda</taxon>
        <taxon>Chromadorea</taxon>
        <taxon>Rhabditida</taxon>
        <taxon>Spirurina</taxon>
        <taxon>Oxyuridomorpha</taxon>
        <taxon>Oxyuroidea</taxon>
        <taxon>Oxyuridae</taxon>
        <taxon>Syphacia</taxon>
    </lineage>
</organism>
<dbReference type="PROSITE" id="PS51126">
    <property type="entry name" value="DILUTE"/>
    <property type="match status" value="1"/>
</dbReference>
<feature type="compositionally biased region" description="Polar residues" evidence="1">
    <location>
        <begin position="849"/>
        <end position="867"/>
    </location>
</feature>
<evidence type="ECO:0000313" key="4">
    <source>
        <dbReference type="Proteomes" id="UP000046393"/>
    </source>
</evidence>
<dbReference type="SMART" id="SM00228">
    <property type="entry name" value="PDZ"/>
    <property type="match status" value="1"/>
</dbReference>
<name>A0A0N5AHS8_9BILA</name>
<dbReference type="GO" id="GO:0005912">
    <property type="term" value="C:adherens junction"/>
    <property type="evidence" value="ECO:0007669"/>
    <property type="project" value="TreeGrafter"/>
</dbReference>
<dbReference type="InterPro" id="IPR036034">
    <property type="entry name" value="PDZ_sf"/>
</dbReference>
<feature type="compositionally biased region" description="Polar residues" evidence="1">
    <location>
        <begin position="921"/>
        <end position="934"/>
    </location>
</feature>
<feature type="compositionally biased region" description="Polar residues" evidence="1">
    <location>
        <begin position="942"/>
        <end position="953"/>
    </location>
</feature>
<dbReference type="WBParaSite" id="SMUV_0000394001-mRNA-1">
    <property type="protein sequence ID" value="SMUV_0000394001-mRNA-1"/>
    <property type="gene ID" value="SMUV_0000394001"/>
</dbReference>
<dbReference type="InterPro" id="IPR028842">
    <property type="entry name" value="Afadin"/>
</dbReference>
<evidence type="ECO:0000256" key="1">
    <source>
        <dbReference type="SAM" id="MobiDB-lite"/>
    </source>
</evidence>
<keyword evidence="4" id="KW-1185">Reference proteome</keyword>
<dbReference type="CDD" id="cd15471">
    <property type="entry name" value="Myo5p-like_CBD_afadin"/>
    <property type="match status" value="1"/>
</dbReference>
<dbReference type="Proteomes" id="UP000046393">
    <property type="component" value="Unplaced"/>
</dbReference>
<feature type="region of interest" description="Disordered" evidence="1">
    <location>
        <begin position="766"/>
        <end position="793"/>
    </location>
</feature>
<dbReference type="Gene3D" id="2.30.42.10">
    <property type="match status" value="1"/>
</dbReference>
<dbReference type="SUPFAM" id="SSF50156">
    <property type="entry name" value="PDZ domain-like"/>
    <property type="match status" value="1"/>
</dbReference>
<sequence length="1242" mass="139086">MSTTFDISGKIISTLDRFRDRFNPVNRSSTDVRRAVVNEKLKRSSSKLYRSTGDLLYDDDNNIAKYPAISSDILGDMLSNRNYGSENVCIPTSSMRPSSRQSYTRISLPALVEISEMTEDEFVRRVVGSDTERLQFQLGPSFLVYMAARFYLSPYYRNTLSDEQKKQRTRIFFIKVVERFRMIIKEYRLSKESLAFWLSNSSELLNIMKQDKELCLITAEESQQFLSETVERTFDLLTATLKDQLGVTLTSFIDAHFNDKTACNETIVALDDTMRLLRIRCRLNTALTIQLFSQLFHFINAYLFNWLVSSAGAMYCSAAFGVRLRTRLRAINEWAEKQGLEVAVECHMDRIQQAVTLLTTPKRMDQIANLGTTCYKLNSLQVKYLLEHIVLDVDEEPVSRELVDSVVRLAESLADVTARKEGINIQLEEQLVLPLPFILPQDEYFIDHLRGVPPSITEYIGALQAQGLCGIIPQPNSNCSWTVYFNDDIPNDPVLTDGFQNSTSAQMANVRVNRSFCAPEPYTDMSLKSTTSSAVYDSPRINKYQNVLYAEARNPDIALVSLNRGMSSIGLSIVAAQGIGERCIGIYIKKVVEGSAAARDGRLQPGDQLLSVNGQSLVGISQEEAASKMAAAGPNITFEVNKQAARYNGLADWLNYPPSTPSQMSNYSSFEPASGRNGSLFPHYNNQSYARHQLPSSLAQTVSSGPAYIERCDVQYGGTEIHECKQGYEGPTASGYFQQDSHLRNSARSMSATELYQNVGTGSLTNSLASLPQPRGQSGTVSSHLYSHGNLHGSSHLNIPSRYRIGLREAVRPTVIQPSRPSPSPRNARRGDCAQLCSSLPSTSESLSQTRNSSLSMPQQHGQNDNPALSADYINIHCNDRYLPESSSNAPFSLSAFHPTCYNQDAKNSDFNCNSSLNEFSQNSRVNPATSNLNGLRPDLEQSAQGGSHSSLDSQKKKITISKRDELNGELDKLELKGSSMTEADQRKYRQLVNELSKVREPLSFRNPTKQVNGVESAESKTKLEGNGDSDKPTSERLQMETSSEPISILLLYFFKNVKSYYRSGALSVTKENDKNAEEVIGELQREMNGLTVENTINTNLGSALTGDEPKKSVKKKGVQWNEENLESSEEDAKRLLFKDAGEAEPRTQVLYFCLFFLIRLFTFCDFLNFKVLGAQEVYRDPRLRRLNEIQARKIAAQPNIDGANLGFRDKMRLFAEQAGERSLKNRYKMSSAQREIEQSLD</sequence>
<feature type="compositionally biased region" description="Low complexity" evidence="1">
    <location>
        <begin position="836"/>
        <end position="848"/>
    </location>
</feature>
<feature type="region of interest" description="Disordered" evidence="1">
    <location>
        <begin position="1000"/>
        <end position="1041"/>
    </location>
</feature>
<dbReference type="STRING" id="451379.A0A0N5AHS8"/>
<dbReference type="InterPro" id="IPR001478">
    <property type="entry name" value="PDZ"/>
</dbReference>
<dbReference type="PROSITE" id="PS50106">
    <property type="entry name" value="PDZ"/>
    <property type="match status" value="1"/>
</dbReference>
<protein>
    <submittedName>
        <fullName evidence="5">PDZ domain-containing protein</fullName>
    </submittedName>
</protein>
<dbReference type="AlphaFoldDB" id="A0A0N5AHS8"/>
<proteinExistence type="predicted"/>